<protein>
    <submittedName>
        <fullName evidence="5">GntR family transcriptional regulator</fullName>
    </submittedName>
</protein>
<dbReference type="SUPFAM" id="SSF46785">
    <property type="entry name" value="Winged helix' DNA-binding domain"/>
    <property type="match status" value="1"/>
</dbReference>
<dbReference type="InterPro" id="IPR036390">
    <property type="entry name" value="WH_DNA-bd_sf"/>
</dbReference>
<dbReference type="PANTHER" id="PTHR44846">
    <property type="entry name" value="MANNOSYL-D-GLYCERATE TRANSPORT/METABOLISM SYSTEM REPRESSOR MNGR-RELATED"/>
    <property type="match status" value="1"/>
</dbReference>
<dbReference type="PRINTS" id="PR00035">
    <property type="entry name" value="HTHGNTR"/>
</dbReference>
<keyword evidence="2" id="KW-0238">DNA-binding</keyword>
<dbReference type="GO" id="GO:0045892">
    <property type="term" value="P:negative regulation of DNA-templated transcription"/>
    <property type="evidence" value="ECO:0007669"/>
    <property type="project" value="TreeGrafter"/>
</dbReference>
<proteinExistence type="predicted"/>
<dbReference type="InterPro" id="IPR011663">
    <property type="entry name" value="UTRA"/>
</dbReference>
<dbReference type="Gene3D" id="3.40.1410.10">
    <property type="entry name" value="Chorismate lyase-like"/>
    <property type="match status" value="1"/>
</dbReference>
<dbReference type="InterPro" id="IPR050679">
    <property type="entry name" value="Bact_HTH_transcr_reg"/>
</dbReference>
<dbReference type="InterPro" id="IPR036388">
    <property type="entry name" value="WH-like_DNA-bd_sf"/>
</dbReference>
<dbReference type="GO" id="GO:0003700">
    <property type="term" value="F:DNA-binding transcription factor activity"/>
    <property type="evidence" value="ECO:0007669"/>
    <property type="project" value="InterPro"/>
</dbReference>
<evidence type="ECO:0000256" key="3">
    <source>
        <dbReference type="ARBA" id="ARBA00023163"/>
    </source>
</evidence>
<keyword evidence="1" id="KW-0805">Transcription regulation</keyword>
<dbReference type="InterPro" id="IPR028978">
    <property type="entry name" value="Chorismate_lyase_/UTRA_dom_sf"/>
</dbReference>
<keyword evidence="3" id="KW-0804">Transcription</keyword>
<evidence type="ECO:0000313" key="6">
    <source>
        <dbReference type="Proteomes" id="UP000181899"/>
    </source>
</evidence>
<sequence length="245" mass="27902">MKHVYNDSATPLHAQVSKALMEDIANGKYVYGAKIPSEPELCKQFDVSRITVRKAVENLQEKGILIKKMGKGTFVAYPKIVEDSSSGGSFTKSCMLINAVPSTKVLSKEKISQDKVSSLKERPLFPDNQEVICVERVRSANGIPVIYEFDYFYEHHTYIFDADLENRQLMEVISSNTGIIEDEVEEMFEIEYANKIIAGVLQCPKGTPLLHVKQKVISENGELIYYNEQYIRQDLYKYVVRTKRG</sequence>
<evidence type="ECO:0000256" key="1">
    <source>
        <dbReference type="ARBA" id="ARBA00023015"/>
    </source>
</evidence>
<dbReference type="Pfam" id="PF07702">
    <property type="entry name" value="UTRA"/>
    <property type="match status" value="1"/>
</dbReference>
<gene>
    <name evidence="5" type="ORF">SAMN04488695_102275</name>
</gene>
<organism evidence="5 6">
    <name type="scientific">Proteiniclasticum ruminis</name>
    <dbReference type="NCBI Taxonomy" id="398199"/>
    <lineage>
        <taxon>Bacteria</taxon>
        <taxon>Bacillati</taxon>
        <taxon>Bacillota</taxon>
        <taxon>Clostridia</taxon>
        <taxon>Eubacteriales</taxon>
        <taxon>Clostridiaceae</taxon>
        <taxon>Proteiniclasticum</taxon>
    </lineage>
</organism>
<dbReference type="InterPro" id="IPR000524">
    <property type="entry name" value="Tscrpt_reg_HTH_GntR"/>
</dbReference>
<dbReference type="CDD" id="cd07377">
    <property type="entry name" value="WHTH_GntR"/>
    <property type="match status" value="1"/>
</dbReference>
<dbReference type="EMBL" id="FOVK01000002">
    <property type="protein sequence ID" value="SFN56342.1"/>
    <property type="molecule type" value="Genomic_DNA"/>
</dbReference>
<dbReference type="SMART" id="SM00866">
    <property type="entry name" value="UTRA"/>
    <property type="match status" value="1"/>
</dbReference>
<dbReference type="SUPFAM" id="SSF64288">
    <property type="entry name" value="Chorismate lyase-like"/>
    <property type="match status" value="1"/>
</dbReference>
<feature type="domain" description="HTH gntR-type" evidence="4">
    <location>
        <begin position="10"/>
        <end position="78"/>
    </location>
</feature>
<dbReference type="AlphaFoldDB" id="A0A1I5A1I6"/>
<evidence type="ECO:0000259" key="4">
    <source>
        <dbReference type="PROSITE" id="PS50949"/>
    </source>
</evidence>
<name>A0A1I5A1I6_9CLOT</name>
<dbReference type="RefSeq" id="WP_177213466.1">
    <property type="nucleotide sequence ID" value="NZ_FOVK01000002.1"/>
</dbReference>
<accession>A0A1I5A1I6</accession>
<dbReference type="Proteomes" id="UP000181899">
    <property type="component" value="Unassembled WGS sequence"/>
</dbReference>
<dbReference type="PROSITE" id="PS50949">
    <property type="entry name" value="HTH_GNTR"/>
    <property type="match status" value="1"/>
</dbReference>
<dbReference type="SMART" id="SM00345">
    <property type="entry name" value="HTH_GNTR"/>
    <property type="match status" value="1"/>
</dbReference>
<dbReference type="Gene3D" id="1.10.10.10">
    <property type="entry name" value="Winged helix-like DNA-binding domain superfamily/Winged helix DNA-binding domain"/>
    <property type="match status" value="1"/>
</dbReference>
<dbReference type="PANTHER" id="PTHR44846:SF1">
    <property type="entry name" value="MANNOSYL-D-GLYCERATE TRANSPORT_METABOLISM SYSTEM REPRESSOR MNGR-RELATED"/>
    <property type="match status" value="1"/>
</dbReference>
<evidence type="ECO:0000313" key="5">
    <source>
        <dbReference type="EMBL" id="SFN56342.1"/>
    </source>
</evidence>
<dbReference type="Pfam" id="PF00392">
    <property type="entry name" value="GntR"/>
    <property type="match status" value="1"/>
</dbReference>
<reference evidence="5 6" key="1">
    <citation type="submission" date="2016-10" db="EMBL/GenBank/DDBJ databases">
        <authorList>
            <person name="de Groot N.N."/>
        </authorList>
    </citation>
    <scope>NUCLEOTIDE SEQUENCE [LARGE SCALE GENOMIC DNA]</scope>
    <source>
        <strain evidence="5 6">ML2</strain>
    </source>
</reference>
<dbReference type="GO" id="GO:0003677">
    <property type="term" value="F:DNA binding"/>
    <property type="evidence" value="ECO:0007669"/>
    <property type="project" value="UniProtKB-KW"/>
</dbReference>
<keyword evidence="6" id="KW-1185">Reference proteome</keyword>
<evidence type="ECO:0000256" key="2">
    <source>
        <dbReference type="ARBA" id="ARBA00023125"/>
    </source>
</evidence>
<dbReference type="FunFam" id="1.10.10.10:FF:000079">
    <property type="entry name" value="GntR family transcriptional regulator"/>
    <property type="match status" value="1"/>
</dbReference>